<keyword evidence="6" id="KW-0808">Transferase</keyword>
<organism evidence="11">
    <name type="scientific">Thermosulfurimonas dismutans</name>
    <dbReference type="NCBI Taxonomy" id="999894"/>
    <lineage>
        <taxon>Bacteria</taxon>
        <taxon>Pseudomonadati</taxon>
        <taxon>Thermodesulfobacteriota</taxon>
        <taxon>Thermodesulfobacteria</taxon>
        <taxon>Thermodesulfobacteriales</taxon>
        <taxon>Thermodesulfobacteriaceae</taxon>
        <taxon>Thermosulfurimonas</taxon>
    </lineage>
</organism>
<comment type="pathway">
    <text evidence="1">Amino-acid biosynthesis; L-histidine biosynthesis; L-histidine from 5-phospho-alpha-D-ribose 1-diphosphate: step 7/9.</text>
</comment>
<proteinExistence type="inferred from homology"/>
<evidence type="ECO:0000256" key="1">
    <source>
        <dbReference type="ARBA" id="ARBA00005011"/>
    </source>
</evidence>
<dbReference type="InterPro" id="IPR015424">
    <property type="entry name" value="PyrdxlP-dep_Trfase"/>
</dbReference>
<name>A0A7C3GGL3_9BACT</name>
<evidence type="ECO:0000256" key="5">
    <source>
        <dbReference type="ARBA" id="ARBA00022605"/>
    </source>
</evidence>
<dbReference type="Gene3D" id="3.40.640.10">
    <property type="entry name" value="Type I PLP-dependent aspartate aminotransferase-like (Major domain)"/>
    <property type="match status" value="1"/>
</dbReference>
<dbReference type="SUPFAM" id="SSF53383">
    <property type="entry name" value="PLP-dependent transferases"/>
    <property type="match status" value="1"/>
</dbReference>
<dbReference type="AlphaFoldDB" id="A0A7C3GGL3"/>
<dbReference type="PANTHER" id="PTHR43643">
    <property type="entry name" value="HISTIDINOL-PHOSPHATE AMINOTRANSFERASE 2"/>
    <property type="match status" value="1"/>
</dbReference>
<keyword evidence="8" id="KW-0368">Histidine biosynthesis</keyword>
<dbReference type="InterPro" id="IPR015422">
    <property type="entry name" value="PyrdxlP-dep_Trfase_small"/>
</dbReference>
<dbReference type="Pfam" id="PF00155">
    <property type="entry name" value="Aminotran_1_2"/>
    <property type="match status" value="1"/>
</dbReference>
<protein>
    <recommendedName>
        <fullName evidence="3">histidinol-phosphate transaminase</fullName>
        <ecNumber evidence="3">2.6.1.9</ecNumber>
    </recommendedName>
</protein>
<dbReference type="Gene3D" id="3.90.1150.10">
    <property type="entry name" value="Aspartate Aminotransferase, domain 1"/>
    <property type="match status" value="1"/>
</dbReference>
<evidence type="ECO:0000256" key="3">
    <source>
        <dbReference type="ARBA" id="ARBA00012748"/>
    </source>
</evidence>
<dbReference type="CDD" id="cd00609">
    <property type="entry name" value="AAT_like"/>
    <property type="match status" value="1"/>
</dbReference>
<comment type="similarity">
    <text evidence="2">Belongs to the class-II pyridoxal-phosphate-dependent aminotransferase family. Histidinol-phosphate aminotransferase subfamily.</text>
</comment>
<evidence type="ECO:0000256" key="2">
    <source>
        <dbReference type="ARBA" id="ARBA00007970"/>
    </source>
</evidence>
<dbReference type="InterPro" id="IPR015421">
    <property type="entry name" value="PyrdxlP-dep_Trfase_major"/>
</dbReference>
<dbReference type="EMBL" id="DRMH01000041">
    <property type="protein sequence ID" value="HFC97539.1"/>
    <property type="molecule type" value="Genomic_DNA"/>
</dbReference>
<dbReference type="EC" id="2.6.1.9" evidence="3"/>
<gene>
    <name evidence="11" type="ORF">ENJ40_03640</name>
</gene>
<comment type="caution">
    <text evidence="11">The sequence shown here is derived from an EMBL/GenBank/DDBJ whole genome shotgun (WGS) entry which is preliminary data.</text>
</comment>
<sequence length="358" mass="40223">MIRGHGGEVYHLAREMGLSPGEILDFSSNVSPLPPPEGLYDLLQRHLSEIEHLPEADSFTLRRALARRFGLSEEAFFPSSGTTEWIFALPEALNPQRVLILGPTYADYEDAAGRAGVRAHYILARKEEDFQPPLEELEDLIAPGDLVFICNPNNPTGAFLKRDTLYGLISRHPEAVFVVDESYLPFAAEDTESLLSARPFPENLVVLFSFSKIYRIPGLRLGLATAEGPLSEVLRGRELPWAVNRLAQVAGEFLVGQREHEARVRKFLAEERPRVSLRLSALGLSVFPSRTNFLLVELPEGISGKEIRDRLLTEVRLLIRACGNFRGLSDRFIRLALRLPEENDKLLYTLEQVLKDLS</sequence>
<dbReference type="GO" id="GO:0030170">
    <property type="term" value="F:pyridoxal phosphate binding"/>
    <property type="evidence" value="ECO:0007669"/>
    <property type="project" value="InterPro"/>
</dbReference>
<evidence type="ECO:0000313" key="11">
    <source>
        <dbReference type="EMBL" id="HFC97539.1"/>
    </source>
</evidence>
<dbReference type="InterPro" id="IPR050106">
    <property type="entry name" value="HistidinolP_aminotransfase"/>
</dbReference>
<evidence type="ECO:0000256" key="6">
    <source>
        <dbReference type="ARBA" id="ARBA00022679"/>
    </source>
</evidence>
<feature type="domain" description="Aminotransferase class I/classII large" evidence="10">
    <location>
        <begin position="45"/>
        <end position="345"/>
    </location>
</feature>
<keyword evidence="5" id="KW-0028">Amino-acid biosynthesis</keyword>
<dbReference type="Proteomes" id="UP000886043">
    <property type="component" value="Unassembled WGS sequence"/>
</dbReference>
<keyword evidence="4 11" id="KW-0032">Aminotransferase</keyword>
<accession>A0A7C3GGL3</accession>
<evidence type="ECO:0000256" key="4">
    <source>
        <dbReference type="ARBA" id="ARBA00022576"/>
    </source>
</evidence>
<dbReference type="GO" id="GO:0000105">
    <property type="term" value="P:L-histidine biosynthetic process"/>
    <property type="evidence" value="ECO:0007669"/>
    <property type="project" value="UniProtKB-KW"/>
</dbReference>
<evidence type="ECO:0000256" key="8">
    <source>
        <dbReference type="ARBA" id="ARBA00023102"/>
    </source>
</evidence>
<dbReference type="GO" id="GO:0004400">
    <property type="term" value="F:histidinol-phosphate transaminase activity"/>
    <property type="evidence" value="ECO:0007669"/>
    <property type="project" value="UniProtKB-EC"/>
</dbReference>
<dbReference type="InterPro" id="IPR004839">
    <property type="entry name" value="Aminotransferase_I/II_large"/>
</dbReference>
<comment type="catalytic activity">
    <reaction evidence="9">
        <text>L-histidinol phosphate + 2-oxoglutarate = 3-(imidazol-4-yl)-2-oxopropyl phosphate + L-glutamate</text>
        <dbReference type="Rhea" id="RHEA:23744"/>
        <dbReference type="ChEBI" id="CHEBI:16810"/>
        <dbReference type="ChEBI" id="CHEBI:29985"/>
        <dbReference type="ChEBI" id="CHEBI:57766"/>
        <dbReference type="ChEBI" id="CHEBI:57980"/>
        <dbReference type="EC" id="2.6.1.9"/>
    </reaction>
</comment>
<evidence type="ECO:0000259" key="10">
    <source>
        <dbReference type="Pfam" id="PF00155"/>
    </source>
</evidence>
<reference evidence="11" key="1">
    <citation type="journal article" date="2020" name="mSystems">
        <title>Genome- and Community-Level Interaction Insights into Carbon Utilization and Element Cycling Functions of Hydrothermarchaeota in Hydrothermal Sediment.</title>
        <authorList>
            <person name="Zhou Z."/>
            <person name="Liu Y."/>
            <person name="Xu W."/>
            <person name="Pan J."/>
            <person name="Luo Z.H."/>
            <person name="Li M."/>
        </authorList>
    </citation>
    <scope>NUCLEOTIDE SEQUENCE [LARGE SCALE GENOMIC DNA]</scope>
    <source>
        <strain evidence="11">HyVt-483</strain>
    </source>
</reference>
<evidence type="ECO:0000256" key="7">
    <source>
        <dbReference type="ARBA" id="ARBA00022898"/>
    </source>
</evidence>
<keyword evidence="7" id="KW-0663">Pyridoxal phosphate</keyword>
<dbReference type="PANTHER" id="PTHR43643:SF6">
    <property type="entry name" value="HISTIDINOL-PHOSPHATE AMINOTRANSFERASE"/>
    <property type="match status" value="1"/>
</dbReference>
<evidence type="ECO:0000256" key="9">
    <source>
        <dbReference type="ARBA" id="ARBA00047481"/>
    </source>
</evidence>